<sequence length="104" mass="11892">HLSGCRRNLFNLAWQKSRPCPLSQFSAAVFTSLSYDNLVPDKCLEPRFGAKSGLYGGWLETSHLNLCNNSRILRTIWVSSCRRMTPSLNMPGRLRRMASRWTSD</sequence>
<gene>
    <name evidence="1" type="ORF">AVEN_250930_1</name>
</gene>
<organism evidence="1 2">
    <name type="scientific">Araneus ventricosus</name>
    <name type="common">Orbweaver spider</name>
    <name type="synonym">Epeira ventricosa</name>
    <dbReference type="NCBI Taxonomy" id="182803"/>
    <lineage>
        <taxon>Eukaryota</taxon>
        <taxon>Metazoa</taxon>
        <taxon>Ecdysozoa</taxon>
        <taxon>Arthropoda</taxon>
        <taxon>Chelicerata</taxon>
        <taxon>Arachnida</taxon>
        <taxon>Araneae</taxon>
        <taxon>Araneomorphae</taxon>
        <taxon>Entelegynae</taxon>
        <taxon>Araneoidea</taxon>
        <taxon>Araneidae</taxon>
        <taxon>Araneus</taxon>
    </lineage>
</organism>
<evidence type="ECO:0000313" key="2">
    <source>
        <dbReference type="Proteomes" id="UP000499080"/>
    </source>
</evidence>
<dbReference type="EMBL" id="BGPR01043895">
    <property type="protein sequence ID" value="GBO20559.1"/>
    <property type="molecule type" value="Genomic_DNA"/>
</dbReference>
<comment type="caution">
    <text evidence="1">The sequence shown here is derived from an EMBL/GenBank/DDBJ whole genome shotgun (WGS) entry which is preliminary data.</text>
</comment>
<dbReference type="AlphaFoldDB" id="A0A4Y2V5J7"/>
<feature type="non-terminal residue" evidence="1">
    <location>
        <position position="1"/>
    </location>
</feature>
<accession>A0A4Y2V5J7</accession>
<proteinExistence type="predicted"/>
<name>A0A4Y2V5J7_ARAVE</name>
<evidence type="ECO:0000313" key="1">
    <source>
        <dbReference type="EMBL" id="GBO20559.1"/>
    </source>
</evidence>
<protein>
    <submittedName>
        <fullName evidence="1">Uncharacterized protein</fullName>
    </submittedName>
</protein>
<keyword evidence="2" id="KW-1185">Reference proteome</keyword>
<reference evidence="1 2" key="1">
    <citation type="journal article" date="2019" name="Sci. Rep.">
        <title>Orb-weaving spider Araneus ventricosus genome elucidates the spidroin gene catalogue.</title>
        <authorList>
            <person name="Kono N."/>
            <person name="Nakamura H."/>
            <person name="Ohtoshi R."/>
            <person name="Moran D.A.P."/>
            <person name="Shinohara A."/>
            <person name="Yoshida Y."/>
            <person name="Fujiwara M."/>
            <person name="Mori M."/>
            <person name="Tomita M."/>
            <person name="Arakawa K."/>
        </authorList>
    </citation>
    <scope>NUCLEOTIDE SEQUENCE [LARGE SCALE GENOMIC DNA]</scope>
</reference>
<dbReference type="Proteomes" id="UP000499080">
    <property type="component" value="Unassembled WGS sequence"/>
</dbReference>